<organism evidence="1 2">
    <name type="scientific">Cedratvirus kamchatka</name>
    <dbReference type="NCBI Taxonomy" id="2716914"/>
    <lineage>
        <taxon>Viruses</taxon>
        <taxon>Pithoviruses</taxon>
        <taxon>Orthocedratvirinae</taxon>
        <taxon>Alphacedratvirus</taxon>
        <taxon>Alphacedratvirus rossiense</taxon>
    </lineage>
</organism>
<dbReference type="InterPro" id="IPR052050">
    <property type="entry name" value="SecEffector_AnkRepeat"/>
</dbReference>
<evidence type="ECO:0008006" key="3">
    <source>
        <dbReference type="Google" id="ProtNLM"/>
    </source>
</evidence>
<reference evidence="1" key="1">
    <citation type="submission" date="2019-12" db="EMBL/GenBank/DDBJ databases">
        <title>The DNA Methylation Landscape of Giant Viruses.</title>
        <authorList>
            <person name="Jeudy S."/>
            <person name="Rigou S."/>
            <person name="Alempic J.-M."/>
            <person name="Claverie J.-M."/>
            <person name="Abergel C."/>
            <person name="Legendre M."/>
        </authorList>
    </citation>
    <scope>NUCLEOTIDE SEQUENCE</scope>
    <source>
        <strain evidence="1">P4</strain>
    </source>
</reference>
<evidence type="ECO:0000313" key="1">
    <source>
        <dbReference type="EMBL" id="QIN54558.1"/>
    </source>
</evidence>
<dbReference type="PANTHER" id="PTHR46586:SF3">
    <property type="entry name" value="ANKYRIN REPEAT-CONTAINING PROTEIN"/>
    <property type="match status" value="1"/>
</dbReference>
<accession>A0A6G8MZ58</accession>
<name>A0A6G8MZ58_9VIRU</name>
<dbReference type="PANTHER" id="PTHR46586">
    <property type="entry name" value="ANKYRIN REPEAT-CONTAINING PROTEIN"/>
    <property type="match status" value="1"/>
</dbReference>
<dbReference type="Proteomes" id="UP001224087">
    <property type="component" value="Segment"/>
</dbReference>
<proteinExistence type="predicted"/>
<evidence type="ECO:0000313" key="2">
    <source>
        <dbReference type="Proteomes" id="UP001224087"/>
    </source>
</evidence>
<sequence length="468" mass="53636">MSFVNLPVEVVQNICSFLGGDAYVASMVPYLRPCVSNPDQKEFIVQVYERQDFAFIYLYQILPTHDTVERCIAALVEKENLTILSWLLSRKPCLLNMVGKEGAKLGSYKILTWCLYQGYKISMAVFLDVLRSGNADLILYLYFLGYSHPDMDAEVALLGNLDMLREVGVRVQNSVCYCAAQGGHLHILEWLEEQGLLDNGYVLDGALSGLQRKVILWLEDRKAEIEHYPFSFIVSSKGKEEERLAFLEWLDERVEADYSEIARRAAFEGHIRIVRWCVSKARIGPVFLDGLFRKGTREDIEFFTQLGYYTSHNVGYYIQAAEGGDVQVLQWLEEKAHTVPNSSSTILPSNLPIHIVHRDNMPEDKKVIACLEYCLAKKEKEYAFHNRIFHTATTCRRPKIFNWLIKNIPFSKETMDLCLQTAIRIGCVEIFSRLYEVGYGREKDLVSLIEEINFSNPLVKEAMLSIVC</sequence>
<protein>
    <recommendedName>
        <fullName evidence="3">Ankyrin repeat-containing protein</fullName>
    </recommendedName>
</protein>
<keyword evidence="2" id="KW-1185">Reference proteome</keyword>
<dbReference type="EMBL" id="MN873693">
    <property type="protein sequence ID" value="QIN54558.1"/>
    <property type="molecule type" value="Genomic_DNA"/>
</dbReference>
<gene>
    <name evidence="1" type="primary">ck433</name>
</gene>